<keyword evidence="6" id="KW-1185">Reference proteome</keyword>
<feature type="signal peptide" evidence="2">
    <location>
        <begin position="1"/>
        <end position="24"/>
    </location>
</feature>
<evidence type="ECO:0008006" key="7">
    <source>
        <dbReference type="Google" id="ProtNLM"/>
    </source>
</evidence>
<gene>
    <name evidence="5" type="ORF">HO133_005160</name>
</gene>
<dbReference type="EMBL" id="JACCJB010000020">
    <property type="protein sequence ID" value="KAF6219335.1"/>
    <property type="molecule type" value="Genomic_DNA"/>
</dbReference>
<dbReference type="PANTHER" id="PTHR31685">
    <property type="entry name" value="INTEGRAL MEMBRANE PROTEIN (AFU_ORTHOLOGUE AFUA_6G12730)-RELATED"/>
    <property type="match status" value="1"/>
</dbReference>
<name>A0A8H6F8Q9_9LECA</name>
<feature type="transmembrane region" description="Helical" evidence="1">
    <location>
        <begin position="274"/>
        <end position="299"/>
    </location>
</feature>
<feature type="transmembrane region" description="Helical" evidence="1">
    <location>
        <begin position="484"/>
        <end position="502"/>
    </location>
</feature>
<keyword evidence="2" id="KW-0732">Signal</keyword>
<accession>A0A8H6F8Q9</accession>
<feature type="chain" id="PRO_5034552490" description="Integral membrane protein" evidence="2">
    <location>
        <begin position="25"/>
        <end position="592"/>
    </location>
</feature>
<evidence type="ECO:0000313" key="6">
    <source>
        <dbReference type="Proteomes" id="UP000593566"/>
    </source>
</evidence>
<evidence type="ECO:0000259" key="3">
    <source>
        <dbReference type="Pfam" id="PF10348"/>
    </source>
</evidence>
<dbReference type="Pfam" id="PF10355">
    <property type="entry name" value="Ytp1"/>
    <property type="match status" value="1"/>
</dbReference>
<comment type="caution">
    <text evidence="5">The sequence shown here is derived from an EMBL/GenBank/DDBJ whole genome shotgun (WGS) entry which is preliminary data.</text>
</comment>
<protein>
    <recommendedName>
        <fullName evidence="7">Integral membrane protein</fullName>
    </recommendedName>
</protein>
<feature type="transmembrane region" description="Helical" evidence="1">
    <location>
        <begin position="97"/>
        <end position="115"/>
    </location>
</feature>
<feature type="transmembrane region" description="Helical" evidence="1">
    <location>
        <begin position="363"/>
        <end position="384"/>
    </location>
</feature>
<organism evidence="5 6">
    <name type="scientific">Letharia lupina</name>
    <dbReference type="NCBI Taxonomy" id="560253"/>
    <lineage>
        <taxon>Eukaryota</taxon>
        <taxon>Fungi</taxon>
        <taxon>Dikarya</taxon>
        <taxon>Ascomycota</taxon>
        <taxon>Pezizomycotina</taxon>
        <taxon>Lecanoromycetes</taxon>
        <taxon>OSLEUM clade</taxon>
        <taxon>Lecanoromycetidae</taxon>
        <taxon>Lecanorales</taxon>
        <taxon>Lecanorineae</taxon>
        <taxon>Parmeliaceae</taxon>
        <taxon>Letharia</taxon>
    </lineage>
</organism>
<dbReference type="PANTHER" id="PTHR31685:SF3">
    <property type="entry name" value="INTEGRAL MEMBRANE PROTEIN (AFU_ORTHOLOGUE AFUA_6G12730)"/>
    <property type="match status" value="1"/>
</dbReference>
<feature type="domain" description="DUF2427" evidence="3">
    <location>
        <begin position="57"/>
        <end position="153"/>
    </location>
</feature>
<dbReference type="Proteomes" id="UP000593566">
    <property type="component" value="Unassembled WGS sequence"/>
</dbReference>
<feature type="transmembrane region" description="Helical" evidence="1">
    <location>
        <begin position="319"/>
        <end position="342"/>
    </location>
</feature>
<reference evidence="5 6" key="1">
    <citation type="journal article" date="2020" name="Genomics">
        <title>Complete, high-quality genomes from long-read metagenomic sequencing of two wolf lichen thalli reveals enigmatic genome architecture.</title>
        <authorList>
            <person name="McKenzie S.K."/>
            <person name="Walston R.F."/>
            <person name="Allen J.L."/>
        </authorList>
    </citation>
    <scope>NUCLEOTIDE SEQUENCE [LARGE SCALE GENOMIC DNA]</scope>
    <source>
        <strain evidence="5">WasteWater1</strain>
    </source>
</reference>
<evidence type="ECO:0000259" key="4">
    <source>
        <dbReference type="Pfam" id="PF10355"/>
    </source>
</evidence>
<sequence length="592" mass="64273">MVHTSSLRLIGAIVLLATTSVVLAHGHDDHAGEPANIGSAPSSMSAASMNSSSASLQSYFTYPALGGLMLGHIVVMTAAWVFVLPIGVMLSVARSRLALPAQLSFLGLHSVGLLLGTVYSSKTPDLYQNNAHNKIGWIVTWIVVAQCIIGLVKLAVGFKKPLDVDDEEPAAFLPISIEALAQHHQATYSPDEYRYSRDSGHFTASEASRSQSISSTQDHENEEHEKFLEYQNHDADTEPEYLEKQGFLSNTKVQRLASGIAAMMSQRTMRALNVTYNAIDCVSLVLGFAAIVSGAVVYGGVFRGNNVFNGLAHTVKGGIFFWYGLLTLGRWMGCFSEMGWAWNVRPPVGVVSRRMAAMPSAEFVESFVIFLYGASNVFLEHLAAWGHAWSAQDLEHLSITIMFFGGGLCGMIIESTRVRDLLNTAILISPAAKADKELSSAPKTYSFSMNPFPGLIILLLGLMMSSHHQASMISTMIHKQWGTLFVGFAMARAVTYILQYVAPPSSCLPSRPPSEIISSFCLISGGLIFMASNKDTVAAMEHYNLHAMFPFTVTMGLTSLLMAWAIFVLAFKGWAVRSRQALPMSGFSTVDA</sequence>
<keyword evidence="1" id="KW-0472">Membrane</keyword>
<feature type="transmembrane region" description="Helical" evidence="1">
    <location>
        <begin position="551"/>
        <end position="571"/>
    </location>
</feature>
<dbReference type="GeneID" id="59333566"/>
<feature type="transmembrane region" description="Helical" evidence="1">
    <location>
        <begin position="514"/>
        <end position="531"/>
    </location>
</feature>
<keyword evidence="1" id="KW-1133">Transmembrane helix</keyword>
<evidence type="ECO:0000256" key="1">
    <source>
        <dbReference type="SAM" id="Phobius"/>
    </source>
</evidence>
<evidence type="ECO:0000313" key="5">
    <source>
        <dbReference type="EMBL" id="KAF6219335.1"/>
    </source>
</evidence>
<dbReference type="AlphaFoldDB" id="A0A8H6F8Q9"/>
<dbReference type="Pfam" id="PF10348">
    <property type="entry name" value="DUF2427"/>
    <property type="match status" value="1"/>
</dbReference>
<feature type="transmembrane region" description="Helical" evidence="1">
    <location>
        <begin position="445"/>
        <end position="464"/>
    </location>
</feature>
<feature type="transmembrane region" description="Helical" evidence="1">
    <location>
        <begin position="396"/>
        <end position="413"/>
    </location>
</feature>
<proteinExistence type="predicted"/>
<dbReference type="InterPro" id="IPR018827">
    <property type="entry name" value="YTP1_C"/>
</dbReference>
<evidence type="ECO:0000256" key="2">
    <source>
        <dbReference type="SAM" id="SignalP"/>
    </source>
</evidence>
<dbReference type="RefSeq" id="XP_037148770.1">
    <property type="nucleotide sequence ID" value="XM_037296072.1"/>
</dbReference>
<keyword evidence="1" id="KW-0812">Transmembrane</keyword>
<feature type="domain" description="Protein YTP1-like C-terminal" evidence="4">
    <location>
        <begin position="287"/>
        <end position="572"/>
    </location>
</feature>
<feature type="transmembrane region" description="Helical" evidence="1">
    <location>
        <begin position="69"/>
        <end position="90"/>
    </location>
</feature>
<feature type="transmembrane region" description="Helical" evidence="1">
    <location>
        <begin position="135"/>
        <end position="156"/>
    </location>
</feature>
<dbReference type="InterPro" id="IPR018825">
    <property type="entry name" value="DUF2427"/>
</dbReference>